<proteinExistence type="predicted"/>
<evidence type="ECO:0000313" key="1">
    <source>
        <dbReference type="EMBL" id="PLW50710.1"/>
    </source>
</evidence>
<evidence type="ECO:0000313" key="2">
    <source>
        <dbReference type="Proteomes" id="UP000235392"/>
    </source>
</evidence>
<sequence>MSAPNFYNQPVIDGVFYSTPVMSSRFSEIEELPDNLPAPLAFPMGLIAPTDNDPATPSDFITGDEMIRQSGIDFDAPNPNPYVEPEDTRVTVNIHINYVIYLEKKFGGNQVPSKYIRCIPGSPGPPWRTNITGWNFKYFKQGVACHLSMRPKLMDAILEANQRGVIIWKGSIHADSTYPNNRPAILKDEASFEAFAARVEHLEKSKCTPTGPKCTVTLAMDNPTQRKENKNTVGEADELLLMTYGTAEERQAAERNLARQEKNPKAITATPLQKIVANLRKVFLKHAHGSSKGLTFVNPYNTAVFMRISHIRHMMWANAILISEPGVDFTHPPSGPNFTWEPVTSQSVNLPPTTKAPSLCLKREHDATIQLSVAFSSLLLSTLLQAS</sequence>
<name>A0A2N5VL84_9BASI</name>
<reference evidence="1 2" key="1">
    <citation type="submission" date="2017-11" db="EMBL/GenBank/DDBJ databases">
        <title>De novo assembly and phasing of dikaryotic genomes from two isolates of Puccinia coronata f. sp. avenae, the causal agent of oat crown rust.</title>
        <authorList>
            <person name="Miller M.E."/>
            <person name="Zhang Y."/>
            <person name="Omidvar V."/>
            <person name="Sperschneider J."/>
            <person name="Schwessinger B."/>
            <person name="Raley C."/>
            <person name="Palmer J.M."/>
            <person name="Garnica D."/>
            <person name="Upadhyaya N."/>
            <person name="Rathjen J."/>
            <person name="Taylor J.M."/>
            <person name="Park R.F."/>
            <person name="Dodds P.N."/>
            <person name="Hirsch C.D."/>
            <person name="Kianian S.F."/>
            <person name="Figueroa M."/>
        </authorList>
    </citation>
    <scope>NUCLEOTIDE SEQUENCE [LARGE SCALE GENOMIC DNA]</scope>
    <source>
        <strain evidence="1">12SD80</strain>
    </source>
</reference>
<dbReference type="AlphaFoldDB" id="A0A2N5VL84"/>
<accession>A0A2N5VL84</accession>
<dbReference type="EMBL" id="PGCI01000009">
    <property type="protein sequence ID" value="PLW50710.1"/>
    <property type="molecule type" value="Genomic_DNA"/>
</dbReference>
<organism evidence="1 2">
    <name type="scientific">Puccinia coronata f. sp. avenae</name>
    <dbReference type="NCBI Taxonomy" id="200324"/>
    <lineage>
        <taxon>Eukaryota</taxon>
        <taxon>Fungi</taxon>
        <taxon>Dikarya</taxon>
        <taxon>Basidiomycota</taxon>
        <taxon>Pucciniomycotina</taxon>
        <taxon>Pucciniomycetes</taxon>
        <taxon>Pucciniales</taxon>
        <taxon>Pucciniaceae</taxon>
        <taxon>Puccinia</taxon>
    </lineage>
</organism>
<gene>
    <name evidence="1" type="ORF">PCASD_00632</name>
</gene>
<comment type="caution">
    <text evidence="1">The sequence shown here is derived from an EMBL/GenBank/DDBJ whole genome shotgun (WGS) entry which is preliminary data.</text>
</comment>
<protein>
    <submittedName>
        <fullName evidence="1">Uncharacterized protein</fullName>
    </submittedName>
</protein>
<dbReference type="Proteomes" id="UP000235392">
    <property type="component" value="Unassembled WGS sequence"/>
</dbReference>